<accession>A0A9D4B9P8</accession>
<gene>
    <name evidence="2" type="ORF">DPMN_081976</name>
</gene>
<keyword evidence="3" id="KW-1185">Reference proteome</keyword>
<dbReference type="AlphaFoldDB" id="A0A9D4B9P8"/>
<organism evidence="2 3">
    <name type="scientific">Dreissena polymorpha</name>
    <name type="common">Zebra mussel</name>
    <name type="synonym">Mytilus polymorpha</name>
    <dbReference type="NCBI Taxonomy" id="45954"/>
    <lineage>
        <taxon>Eukaryota</taxon>
        <taxon>Metazoa</taxon>
        <taxon>Spiralia</taxon>
        <taxon>Lophotrochozoa</taxon>
        <taxon>Mollusca</taxon>
        <taxon>Bivalvia</taxon>
        <taxon>Autobranchia</taxon>
        <taxon>Heteroconchia</taxon>
        <taxon>Euheterodonta</taxon>
        <taxon>Imparidentia</taxon>
        <taxon>Neoheterodontei</taxon>
        <taxon>Myida</taxon>
        <taxon>Dreissenoidea</taxon>
        <taxon>Dreissenidae</taxon>
        <taxon>Dreissena</taxon>
    </lineage>
</organism>
<dbReference type="Proteomes" id="UP000828390">
    <property type="component" value="Unassembled WGS sequence"/>
</dbReference>
<feature type="compositionally biased region" description="Basic and acidic residues" evidence="1">
    <location>
        <begin position="118"/>
        <end position="134"/>
    </location>
</feature>
<protein>
    <submittedName>
        <fullName evidence="2">Uncharacterized protein</fullName>
    </submittedName>
</protein>
<evidence type="ECO:0000313" key="3">
    <source>
        <dbReference type="Proteomes" id="UP000828390"/>
    </source>
</evidence>
<sequence length="134" mass="14732">MASLFQRATVQTVDRSTVRYSPSAVKLWLDKKERRKIPPKQPMASASAPVLTLVDAGVQTDVHEGNDELSLIKTAVDIAIQKLNLASNEYDPELDSESSHDDFCATSLESHSTLAEVRGGRAEVREGRARRPSI</sequence>
<reference evidence="2" key="2">
    <citation type="submission" date="2020-11" db="EMBL/GenBank/DDBJ databases">
        <authorList>
            <person name="McCartney M.A."/>
            <person name="Auch B."/>
            <person name="Kono T."/>
            <person name="Mallez S."/>
            <person name="Becker A."/>
            <person name="Gohl D.M."/>
            <person name="Silverstein K.A.T."/>
            <person name="Koren S."/>
            <person name="Bechman K.B."/>
            <person name="Herman A."/>
            <person name="Abrahante J.E."/>
            <person name="Garbe J."/>
        </authorList>
    </citation>
    <scope>NUCLEOTIDE SEQUENCE</scope>
    <source>
        <strain evidence="2">Duluth1</strain>
        <tissue evidence="2">Whole animal</tissue>
    </source>
</reference>
<proteinExistence type="predicted"/>
<evidence type="ECO:0000313" key="2">
    <source>
        <dbReference type="EMBL" id="KAH3694536.1"/>
    </source>
</evidence>
<evidence type="ECO:0000256" key="1">
    <source>
        <dbReference type="SAM" id="MobiDB-lite"/>
    </source>
</evidence>
<comment type="caution">
    <text evidence="2">The sequence shown here is derived from an EMBL/GenBank/DDBJ whole genome shotgun (WGS) entry which is preliminary data.</text>
</comment>
<name>A0A9D4B9P8_DREPO</name>
<feature type="region of interest" description="Disordered" evidence="1">
    <location>
        <begin position="115"/>
        <end position="134"/>
    </location>
</feature>
<dbReference type="EMBL" id="JAIWYP010000016">
    <property type="protein sequence ID" value="KAH3694536.1"/>
    <property type="molecule type" value="Genomic_DNA"/>
</dbReference>
<reference evidence="2" key="1">
    <citation type="journal article" date="2019" name="bioRxiv">
        <title>The Genome of the Zebra Mussel, Dreissena polymorpha: A Resource for Invasive Species Research.</title>
        <authorList>
            <person name="McCartney M.A."/>
            <person name="Auch B."/>
            <person name="Kono T."/>
            <person name="Mallez S."/>
            <person name="Zhang Y."/>
            <person name="Obille A."/>
            <person name="Becker A."/>
            <person name="Abrahante J.E."/>
            <person name="Garbe J."/>
            <person name="Badalamenti J.P."/>
            <person name="Herman A."/>
            <person name="Mangelson H."/>
            <person name="Liachko I."/>
            <person name="Sullivan S."/>
            <person name="Sone E.D."/>
            <person name="Koren S."/>
            <person name="Silverstein K.A.T."/>
            <person name="Beckman K.B."/>
            <person name="Gohl D.M."/>
        </authorList>
    </citation>
    <scope>NUCLEOTIDE SEQUENCE</scope>
    <source>
        <strain evidence="2">Duluth1</strain>
        <tissue evidence="2">Whole animal</tissue>
    </source>
</reference>